<reference evidence="1" key="1">
    <citation type="submission" date="2014-07" db="EMBL/GenBank/DDBJ databases">
        <authorList>
            <person name="Martin A.A"/>
            <person name="De Silva N."/>
        </authorList>
    </citation>
    <scope>NUCLEOTIDE SEQUENCE</scope>
</reference>
<proteinExistence type="predicted"/>
<keyword evidence="1" id="KW-1185">Reference proteome</keyword>
<reference evidence="2" key="2">
    <citation type="submission" date="2015-08" db="UniProtKB">
        <authorList>
            <consortium name="WormBaseParasite"/>
        </authorList>
    </citation>
    <scope>IDENTIFICATION</scope>
</reference>
<evidence type="ECO:0000313" key="1">
    <source>
        <dbReference type="Proteomes" id="UP000035680"/>
    </source>
</evidence>
<dbReference type="WBParaSite" id="SVE_0415800.1">
    <property type="protein sequence ID" value="SVE_0415800.1"/>
    <property type="gene ID" value="SVE_0415800"/>
</dbReference>
<dbReference type="AlphaFoldDB" id="A0A0K0F5R6"/>
<organism evidence="1 2">
    <name type="scientific">Strongyloides venezuelensis</name>
    <name type="common">Threadworm</name>
    <dbReference type="NCBI Taxonomy" id="75913"/>
    <lineage>
        <taxon>Eukaryota</taxon>
        <taxon>Metazoa</taxon>
        <taxon>Ecdysozoa</taxon>
        <taxon>Nematoda</taxon>
        <taxon>Chromadorea</taxon>
        <taxon>Rhabditida</taxon>
        <taxon>Tylenchina</taxon>
        <taxon>Panagrolaimomorpha</taxon>
        <taxon>Strongyloidoidea</taxon>
        <taxon>Strongyloididae</taxon>
        <taxon>Strongyloides</taxon>
    </lineage>
</organism>
<sequence>MRNLETLKMNFKTDRALINCGVMKKLNLHTYEFFKNLSNLKTIYIISDFYRPIGEMNREYTIMNYTDGEFKYFPENTQKIEKYKMNFQNKLMAFLSVQLKVSEMNIF</sequence>
<accession>A0A0K0F5R6</accession>
<evidence type="ECO:0000313" key="2">
    <source>
        <dbReference type="WBParaSite" id="SVE_0415800.1"/>
    </source>
</evidence>
<name>A0A0K0F5R6_STRVS</name>
<protein>
    <submittedName>
        <fullName evidence="2">Uncharacterized protein</fullName>
    </submittedName>
</protein>
<dbReference type="Proteomes" id="UP000035680">
    <property type="component" value="Unassembled WGS sequence"/>
</dbReference>